<sequence length="32" mass="3752">MNLLRRDDLTPKCPYCEGELTELYYKTKGPGF</sequence>
<dbReference type="HOGENOM" id="CLU_3390222_0_0_0"/>
<reference evidence="1 2" key="1">
    <citation type="journal article" date="2012" name="Genome Biol. Evol.">
        <title>Genome Sequence of the Mesophilic Thermotogales Bacterium Mesotoga prima MesG1.Ag.4.2 Reveals the Largest Thermotogales Genome To Date.</title>
        <authorList>
            <person name="Zhaxybayeva O."/>
            <person name="Swithers K.S."/>
            <person name="Foght J."/>
            <person name="Green A.G."/>
            <person name="Bruce D."/>
            <person name="Detter C."/>
            <person name="Han S."/>
            <person name="Teshima H."/>
            <person name="Han J."/>
            <person name="Woyke T."/>
            <person name="Pitluck S."/>
            <person name="Nolan M."/>
            <person name="Ivanova N."/>
            <person name="Pati A."/>
            <person name="Land M.L."/>
            <person name="Dlutek M."/>
            <person name="Doolittle W.F."/>
            <person name="Noll K.M."/>
            <person name="Nesbo C.L."/>
        </authorList>
    </citation>
    <scope>NUCLEOTIDE SEQUENCE [LARGE SCALE GENOMIC DNA]</scope>
    <source>
        <strain evidence="2">mesG1.Ag.4.2</strain>
    </source>
</reference>
<dbReference type="EMBL" id="CP003532">
    <property type="protein sequence ID" value="AFK06699.1"/>
    <property type="molecule type" value="Genomic_DNA"/>
</dbReference>
<evidence type="ECO:0000313" key="1">
    <source>
        <dbReference type="EMBL" id="AFK06699.1"/>
    </source>
</evidence>
<proteinExistence type="predicted"/>
<dbReference type="AlphaFoldDB" id="I2F446"/>
<accession>I2F446</accession>
<protein>
    <submittedName>
        <fullName evidence="1">Uncharacterized protein</fullName>
    </submittedName>
</protein>
<dbReference type="KEGG" id="mpg:Theba_0993"/>
<gene>
    <name evidence="1" type="ORF">Theba_0993</name>
</gene>
<name>I2F446_9BACT</name>
<keyword evidence="2" id="KW-1185">Reference proteome</keyword>
<evidence type="ECO:0000313" key="2">
    <source>
        <dbReference type="Proteomes" id="UP000002881"/>
    </source>
</evidence>
<organism evidence="1 2">
    <name type="scientific">Mesotoga prima MesG1.Ag.4.2</name>
    <dbReference type="NCBI Taxonomy" id="660470"/>
    <lineage>
        <taxon>Bacteria</taxon>
        <taxon>Thermotogati</taxon>
        <taxon>Thermotogota</taxon>
        <taxon>Thermotogae</taxon>
        <taxon>Kosmotogales</taxon>
        <taxon>Kosmotogaceae</taxon>
        <taxon>Mesotoga</taxon>
    </lineage>
</organism>
<dbReference type="Proteomes" id="UP000002881">
    <property type="component" value="Chromosome"/>
</dbReference>